<dbReference type="InterPro" id="IPR006015">
    <property type="entry name" value="Universal_stress_UspA"/>
</dbReference>
<dbReference type="PANTHER" id="PTHR46268:SF6">
    <property type="entry name" value="UNIVERSAL STRESS PROTEIN UP12"/>
    <property type="match status" value="1"/>
</dbReference>
<dbReference type="InterPro" id="IPR006016">
    <property type="entry name" value="UspA"/>
</dbReference>
<reference evidence="3 4" key="1">
    <citation type="submission" date="2024-10" db="EMBL/GenBank/DDBJ databases">
        <title>The Natural Products Discovery Center: Release of the First 8490 Sequenced Strains for Exploring Actinobacteria Biosynthetic Diversity.</title>
        <authorList>
            <person name="Kalkreuter E."/>
            <person name="Kautsar S.A."/>
            <person name="Yang D."/>
            <person name="Bader C.D."/>
            <person name="Teijaro C.N."/>
            <person name="Fluegel L."/>
            <person name="Davis C.M."/>
            <person name="Simpson J.R."/>
            <person name="Lauterbach L."/>
            <person name="Steele A.D."/>
            <person name="Gui C."/>
            <person name="Meng S."/>
            <person name="Li G."/>
            <person name="Viehrig K."/>
            <person name="Ye F."/>
            <person name="Su P."/>
            <person name="Kiefer A.F."/>
            <person name="Nichols A."/>
            <person name="Cepeda A.J."/>
            <person name="Yan W."/>
            <person name="Fan B."/>
            <person name="Jiang Y."/>
            <person name="Adhikari A."/>
            <person name="Zheng C.-J."/>
            <person name="Schuster L."/>
            <person name="Cowan T.M."/>
            <person name="Smanski M.J."/>
            <person name="Chevrette M.G."/>
            <person name="De Carvalho L.P.S."/>
            <person name="Shen B."/>
        </authorList>
    </citation>
    <scope>NUCLEOTIDE SEQUENCE [LARGE SCALE GENOMIC DNA]</scope>
    <source>
        <strain evidence="3 4">NPDC020568</strain>
    </source>
</reference>
<dbReference type="Gene3D" id="3.40.50.620">
    <property type="entry name" value="HUPs"/>
    <property type="match status" value="2"/>
</dbReference>
<dbReference type="GeneID" id="93504969"/>
<dbReference type="InterPro" id="IPR014729">
    <property type="entry name" value="Rossmann-like_a/b/a_fold"/>
</dbReference>
<protein>
    <submittedName>
        <fullName evidence="3">Universal stress protein</fullName>
    </submittedName>
</protein>
<organism evidence="3 4">
    <name type="scientific">Nocardia carnea</name>
    <dbReference type="NCBI Taxonomy" id="37328"/>
    <lineage>
        <taxon>Bacteria</taxon>
        <taxon>Bacillati</taxon>
        <taxon>Actinomycetota</taxon>
        <taxon>Actinomycetes</taxon>
        <taxon>Mycobacteriales</taxon>
        <taxon>Nocardiaceae</taxon>
        <taxon>Nocardia</taxon>
    </lineage>
</organism>
<sequence>MTKVPAEEAGTSILVGVDGSLPPLRAAAWAGLQAQLWGRTLHLLTSCALPPRSGISVPDVAEIEWLRADGERVLDEAVRTARATAGGSVPITTEVTFETATPTLLDRSARAAMLVVGRRGRGGISPTVIGSLSSAVAAHAQCPVAVISGQSGTDPVSRSRPVAVGVDGSPHSLVALETAFTEASRRGVGLVAVHVWSDTSGIEVPADRRPTDDALLARWMAGPARRYPRVEVERVVRTDAPARTLTAESAWAQLLVVGRRGRGGAPGTVLGTTTVALLYAAECPLIVVHGEPMRN</sequence>
<comment type="similarity">
    <text evidence="1">Belongs to the universal stress protein A family.</text>
</comment>
<dbReference type="PRINTS" id="PR01438">
    <property type="entry name" value="UNVRSLSTRESS"/>
</dbReference>
<dbReference type="Proteomes" id="UP001611263">
    <property type="component" value="Unassembled WGS sequence"/>
</dbReference>
<feature type="domain" description="UspA" evidence="2">
    <location>
        <begin position="160"/>
        <end position="289"/>
    </location>
</feature>
<accession>A0ABW7TLQ1</accession>
<comment type="caution">
    <text evidence="3">The sequence shown here is derived from an EMBL/GenBank/DDBJ whole genome shotgun (WGS) entry which is preliminary data.</text>
</comment>
<dbReference type="RefSeq" id="WP_033242067.1">
    <property type="nucleotide sequence ID" value="NZ_JBIRUQ010000001.1"/>
</dbReference>
<dbReference type="PANTHER" id="PTHR46268">
    <property type="entry name" value="STRESS RESPONSE PROTEIN NHAX"/>
    <property type="match status" value="1"/>
</dbReference>
<dbReference type="Pfam" id="PF00582">
    <property type="entry name" value="Usp"/>
    <property type="match status" value="2"/>
</dbReference>
<gene>
    <name evidence="3" type="ORF">ACH4WX_07380</name>
</gene>
<evidence type="ECO:0000313" key="3">
    <source>
        <dbReference type="EMBL" id="MFI1460528.1"/>
    </source>
</evidence>
<evidence type="ECO:0000313" key="4">
    <source>
        <dbReference type="Proteomes" id="UP001611263"/>
    </source>
</evidence>
<name>A0ABW7TLQ1_9NOCA</name>
<keyword evidence="4" id="KW-1185">Reference proteome</keyword>
<feature type="domain" description="UspA" evidence="2">
    <location>
        <begin position="12"/>
        <end position="147"/>
    </location>
</feature>
<dbReference type="EMBL" id="JBIRUQ010000001">
    <property type="protein sequence ID" value="MFI1460528.1"/>
    <property type="molecule type" value="Genomic_DNA"/>
</dbReference>
<dbReference type="SUPFAM" id="SSF52402">
    <property type="entry name" value="Adenine nucleotide alpha hydrolases-like"/>
    <property type="match status" value="2"/>
</dbReference>
<proteinExistence type="inferred from homology"/>
<evidence type="ECO:0000256" key="1">
    <source>
        <dbReference type="ARBA" id="ARBA00008791"/>
    </source>
</evidence>
<evidence type="ECO:0000259" key="2">
    <source>
        <dbReference type="Pfam" id="PF00582"/>
    </source>
</evidence>